<evidence type="ECO:0000256" key="2">
    <source>
        <dbReference type="SAM" id="MobiDB-lite"/>
    </source>
</evidence>
<dbReference type="CDD" id="cd14686">
    <property type="entry name" value="bZIP"/>
    <property type="match status" value="1"/>
</dbReference>
<evidence type="ECO:0000313" key="3">
    <source>
        <dbReference type="EMBL" id="MQL80788.1"/>
    </source>
</evidence>
<feature type="compositionally biased region" description="Low complexity" evidence="2">
    <location>
        <begin position="30"/>
        <end position="49"/>
    </location>
</feature>
<name>A0A843UB13_COLES</name>
<protein>
    <submittedName>
        <fullName evidence="3">Uncharacterized protein</fullName>
    </submittedName>
</protein>
<organism evidence="3 4">
    <name type="scientific">Colocasia esculenta</name>
    <name type="common">Wild taro</name>
    <name type="synonym">Arum esculentum</name>
    <dbReference type="NCBI Taxonomy" id="4460"/>
    <lineage>
        <taxon>Eukaryota</taxon>
        <taxon>Viridiplantae</taxon>
        <taxon>Streptophyta</taxon>
        <taxon>Embryophyta</taxon>
        <taxon>Tracheophyta</taxon>
        <taxon>Spermatophyta</taxon>
        <taxon>Magnoliopsida</taxon>
        <taxon>Liliopsida</taxon>
        <taxon>Araceae</taxon>
        <taxon>Aroideae</taxon>
        <taxon>Colocasieae</taxon>
        <taxon>Colocasia</taxon>
    </lineage>
</organism>
<feature type="region of interest" description="Disordered" evidence="2">
    <location>
        <begin position="30"/>
        <end position="52"/>
    </location>
</feature>
<sequence>MELCYLCISLIPVPALIQVYLEVNVRDKQPTASRRLTASTSTTSRAPPSDNSIHGILIQLQRQNDQLLRQNDQLKRQNDQLHRQNNILQSMDRRLHRLEEQFERQSQWQHPPPRDRICNVSPTATGAPNSFCTITCRGREEFPTSWKENRPNKVSAEIFGLSHPGVEGGEKEGAKGGGGGGEEGGGEEEEGG</sequence>
<proteinExistence type="predicted"/>
<reference evidence="3" key="1">
    <citation type="submission" date="2017-07" db="EMBL/GenBank/DDBJ databases">
        <title>Taro Niue Genome Assembly and Annotation.</title>
        <authorList>
            <person name="Atibalentja N."/>
            <person name="Keating K."/>
            <person name="Fields C.J."/>
        </authorList>
    </citation>
    <scope>NUCLEOTIDE SEQUENCE</scope>
    <source>
        <strain evidence="3">Niue_2</strain>
        <tissue evidence="3">Leaf</tissue>
    </source>
</reference>
<keyword evidence="4" id="KW-1185">Reference proteome</keyword>
<feature type="coiled-coil region" evidence="1">
    <location>
        <begin position="57"/>
        <end position="101"/>
    </location>
</feature>
<keyword evidence="1" id="KW-0175">Coiled coil</keyword>
<gene>
    <name evidence="3" type="ORF">Taro_013246</name>
</gene>
<dbReference type="AlphaFoldDB" id="A0A843UB13"/>
<accession>A0A843UB13</accession>
<dbReference type="EMBL" id="NMUH01000525">
    <property type="protein sequence ID" value="MQL80788.1"/>
    <property type="molecule type" value="Genomic_DNA"/>
</dbReference>
<dbReference type="Proteomes" id="UP000652761">
    <property type="component" value="Unassembled WGS sequence"/>
</dbReference>
<feature type="region of interest" description="Disordered" evidence="2">
    <location>
        <begin position="160"/>
        <end position="192"/>
    </location>
</feature>
<evidence type="ECO:0000256" key="1">
    <source>
        <dbReference type="SAM" id="Coils"/>
    </source>
</evidence>
<comment type="caution">
    <text evidence="3">The sequence shown here is derived from an EMBL/GenBank/DDBJ whole genome shotgun (WGS) entry which is preliminary data.</text>
</comment>
<evidence type="ECO:0000313" key="4">
    <source>
        <dbReference type="Proteomes" id="UP000652761"/>
    </source>
</evidence>